<proteinExistence type="predicted"/>
<keyword evidence="2" id="KW-1185">Reference proteome</keyword>
<dbReference type="Proteomes" id="UP001498398">
    <property type="component" value="Unassembled WGS sequence"/>
</dbReference>
<comment type="caution">
    <text evidence="1">The sequence shown here is derived from an EMBL/GenBank/DDBJ whole genome shotgun (WGS) entry which is preliminary data.</text>
</comment>
<reference evidence="1 2" key="1">
    <citation type="submission" date="2024-01" db="EMBL/GenBank/DDBJ databases">
        <title>A draft genome for the cacao thread blight pathogen Marasmiellus scandens.</title>
        <authorList>
            <person name="Baruah I.K."/>
            <person name="Leung J."/>
            <person name="Bukari Y."/>
            <person name="Amoako-Attah I."/>
            <person name="Meinhardt L.W."/>
            <person name="Bailey B.A."/>
            <person name="Cohen S.P."/>
        </authorList>
    </citation>
    <scope>NUCLEOTIDE SEQUENCE [LARGE SCALE GENOMIC DNA]</scope>
    <source>
        <strain evidence="1 2">GH-19</strain>
    </source>
</reference>
<gene>
    <name evidence="1" type="ORF">VKT23_017713</name>
</gene>
<evidence type="ECO:0000313" key="2">
    <source>
        <dbReference type="Proteomes" id="UP001498398"/>
    </source>
</evidence>
<dbReference type="EMBL" id="JBANRG010000075">
    <property type="protein sequence ID" value="KAK7439007.1"/>
    <property type="molecule type" value="Genomic_DNA"/>
</dbReference>
<organism evidence="1 2">
    <name type="scientific">Marasmiellus scandens</name>
    <dbReference type="NCBI Taxonomy" id="2682957"/>
    <lineage>
        <taxon>Eukaryota</taxon>
        <taxon>Fungi</taxon>
        <taxon>Dikarya</taxon>
        <taxon>Basidiomycota</taxon>
        <taxon>Agaricomycotina</taxon>
        <taxon>Agaricomycetes</taxon>
        <taxon>Agaricomycetidae</taxon>
        <taxon>Agaricales</taxon>
        <taxon>Marasmiineae</taxon>
        <taxon>Omphalotaceae</taxon>
        <taxon>Marasmiellus</taxon>
    </lineage>
</organism>
<evidence type="ECO:0000313" key="1">
    <source>
        <dbReference type="EMBL" id="KAK7439007.1"/>
    </source>
</evidence>
<protein>
    <submittedName>
        <fullName evidence="1">Uncharacterized protein</fullName>
    </submittedName>
</protein>
<name>A0ABR1IR49_9AGAR</name>
<accession>A0ABR1IR49</accession>
<sequence>MSFLLNKLKLEDEENRDWAEAKLQLSSVADPKLQKSAKAVKYIIETAEALDKKNENNDDLFTIADHSYKVFKILKDRSNGDKSEGQPVLKTVYITYTVNVFTKLKEIFGFGKQEPSVSVIEDFGAIERDLENVSNAFSKYSTKEQKVS</sequence>